<dbReference type="Proteomes" id="UP001550603">
    <property type="component" value="Unassembled WGS sequence"/>
</dbReference>
<feature type="region of interest" description="Disordered" evidence="1">
    <location>
        <begin position="175"/>
        <end position="196"/>
    </location>
</feature>
<evidence type="ECO:0000313" key="2">
    <source>
        <dbReference type="EMBL" id="MEU2268141.1"/>
    </source>
</evidence>
<accession>A0ABV2XVU9</accession>
<sequence>MDAYTLSPEAQERSDRAQAALEQACLHRFGLRWPGPDEHALLAGKRLSASRLATRFGLIDADQAERYGYHAPPWSLHNTEFQRAMATTDRVHASGDVEKVLHGLVRDWKGSAVPEGGCRGEAFRTLAPDVKQANYRDLPRRLTAQAAKEAAEDPQVIAKSRQWASCMSRAGHRYASPTAAARDPRWARSREPGGRETAVAEADVRCKKVAGYLATLLETTARRQRLLIDQHSHELGQLKQYQAERAANVNKALAARTAPSGRPRQGKG</sequence>
<comment type="caution">
    <text evidence="2">The sequence shown here is derived from an EMBL/GenBank/DDBJ whole genome shotgun (WGS) entry which is preliminary data.</text>
</comment>
<gene>
    <name evidence="2" type="ORF">ABZ568_17365</name>
</gene>
<dbReference type="RefSeq" id="WP_359789660.1">
    <property type="nucleotide sequence ID" value="NZ_JBEYBN010000021.1"/>
</dbReference>
<dbReference type="EMBL" id="JBEYBN010000021">
    <property type="protein sequence ID" value="MEU2268141.1"/>
    <property type="molecule type" value="Genomic_DNA"/>
</dbReference>
<evidence type="ECO:0000256" key="1">
    <source>
        <dbReference type="SAM" id="MobiDB-lite"/>
    </source>
</evidence>
<feature type="compositionally biased region" description="Basic and acidic residues" evidence="1">
    <location>
        <begin position="182"/>
        <end position="194"/>
    </location>
</feature>
<protein>
    <submittedName>
        <fullName evidence="2">Uncharacterized protein</fullName>
    </submittedName>
</protein>
<name>A0ABV2XVU9_9ACTN</name>
<reference evidence="2 3" key="1">
    <citation type="submission" date="2024-06" db="EMBL/GenBank/DDBJ databases">
        <title>The Natural Products Discovery Center: Release of the First 8490 Sequenced Strains for Exploring Actinobacteria Biosynthetic Diversity.</title>
        <authorList>
            <person name="Kalkreuter E."/>
            <person name="Kautsar S.A."/>
            <person name="Yang D."/>
            <person name="Bader C.D."/>
            <person name="Teijaro C.N."/>
            <person name="Fluegel L."/>
            <person name="Davis C.M."/>
            <person name="Simpson J.R."/>
            <person name="Lauterbach L."/>
            <person name="Steele A.D."/>
            <person name="Gui C."/>
            <person name="Meng S."/>
            <person name="Li G."/>
            <person name="Viehrig K."/>
            <person name="Ye F."/>
            <person name="Su P."/>
            <person name="Kiefer A.F."/>
            <person name="Nichols A."/>
            <person name="Cepeda A.J."/>
            <person name="Yan W."/>
            <person name="Fan B."/>
            <person name="Jiang Y."/>
            <person name="Adhikari A."/>
            <person name="Zheng C.-J."/>
            <person name="Schuster L."/>
            <person name="Cowan T.M."/>
            <person name="Smanski M.J."/>
            <person name="Chevrette M.G."/>
            <person name="De Carvalho L.P.S."/>
            <person name="Shen B."/>
        </authorList>
    </citation>
    <scope>NUCLEOTIDE SEQUENCE [LARGE SCALE GENOMIC DNA]</scope>
    <source>
        <strain evidence="2 3">NPDC019583</strain>
    </source>
</reference>
<evidence type="ECO:0000313" key="3">
    <source>
        <dbReference type="Proteomes" id="UP001550603"/>
    </source>
</evidence>
<proteinExistence type="predicted"/>
<keyword evidence="3" id="KW-1185">Reference proteome</keyword>
<organism evidence="2 3">
    <name type="scientific">Streptomyces olindensis</name>
    <dbReference type="NCBI Taxonomy" id="358823"/>
    <lineage>
        <taxon>Bacteria</taxon>
        <taxon>Bacillati</taxon>
        <taxon>Actinomycetota</taxon>
        <taxon>Actinomycetes</taxon>
        <taxon>Kitasatosporales</taxon>
        <taxon>Streptomycetaceae</taxon>
        <taxon>Streptomyces</taxon>
    </lineage>
</organism>